<dbReference type="RefSeq" id="WP_264498302.1">
    <property type="nucleotide sequence ID" value="NZ_CP109947.1"/>
</dbReference>
<dbReference type="Gene3D" id="3.40.50.1000">
    <property type="entry name" value="HAD superfamily/HAD-like"/>
    <property type="match status" value="1"/>
</dbReference>
<keyword evidence="1" id="KW-0479">Metal-binding</keyword>
<keyword evidence="3" id="KW-1185">Reference proteome</keyword>
<dbReference type="Proteomes" id="UP001379444">
    <property type="component" value="Chromosome"/>
</dbReference>
<accession>A0ABZ2G784</accession>
<organism evidence="2 3">
    <name type="scientific">Pectobacterium cacticida</name>
    <dbReference type="NCBI Taxonomy" id="69221"/>
    <lineage>
        <taxon>Bacteria</taxon>
        <taxon>Pseudomonadati</taxon>
        <taxon>Pseudomonadota</taxon>
        <taxon>Gammaproteobacteria</taxon>
        <taxon>Enterobacterales</taxon>
        <taxon>Pectobacteriaceae</taxon>
        <taxon>Pectobacterium</taxon>
    </lineage>
</organism>
<dbReference type="SUPFAM" id="SSF56784">
    <property type="entry name" value="HAD-like"/>
    <property type="match status" value="1"/>
</dbReference>
<dbReference type="Gene3D" id="1.10.150.400">
    <property type="match status" value="1"/>
</dbReference>
<gene>
    <name evidence="2" type="ORF">QNA12_13885</name>
</gene>
<protein>
    <recommendedName>
        <fullName evidence="4">Glycosyl transferase</fullName>
    </recommendedName>
</protein>
<evidence type="ECO:0000313" key="2">
    <source>
        <dbReference type="EMBL" id="WWO37634.1"/>
    </source>
</evidence>
<dbReference type="InterPro" id="IPR023214">
    <property type="entry name" value="HAD_sf"/>
</dbReference>
<proteinExistence type="predicted"/>
<dbReference type="InterPro" id="IPR036412">
    <property type="entry name" value="HAD-like_sf"/>
</dbReference>
<reference evidence="2 3" key="1">
    <citation type="journal article" date="2024" name="Front. Plant Sci.">
        <title>Comprehensive phenomic and genomic studies of the species, Pectobacterium cacticida and proposal for reclassification as Alcorniella cacticida comb. nov.</title>
        <authorList>
            <person name="Jonca J."/>
            <person name="Pirhonen M."/>
            <person name="Waleron M.M."/>
            <person name="Gawor J."/>
            <person name="Mrozik A."/>
            <person name="Smoktunowicz M."/>
            <person name="Waleron K."/>
            <person name="Waleron M."/>
        </authorList>
    </citation>
    <scope>NUCLEOTIDE SEQUENCE [LARGE SCALE GENOMIC DNA]</scope>
    <source>
        <strain evidence="2 3">DPMP6</strain>
    </source>
</reference>
<sequence>MNLFSYDVWDTLLKRYCKPENTIHTALYWLCLKLGVLSSLPEVFCEVRKRESLLYNNGQEYFISELVFNVMDELGLCSDYSPYDIRDEWDAIYYLVERNATYVNNHVLEMLKNDAGVKIFISDFYSSSSFLSDLLKFHGVILDDGFSSCNTGKSKHRGDLYDIVFKKFSPNKWVHTGDNIYSDIKIAKKKGITTRHISKKSSGYLTRFKLDDEVRISFILISLCLKIIETCHEKKCYSVWFLTREGIFFKRIFDLFINKYNFLPAIEINTHILYVSRVATSCLRFDKDDAYLGYSDAIEQYGNSTDSFLSFFGLNDKFKHIIDTYDTVESIVCNKNDNMILQLFSEIEDKRKKTLSYINETGFALKDSIVVDIGWRGSIQDNLACIPNAKIKAGCYIGLFEFFSTQSKNNKVASVFNQNEKKEKWMSKGVSFWETIFGSCGGSVIGYEQGKVVTKINSNEEKFIKNVIEYQNILYSVTERIVNDLAISKLDVWEVKKQAVRGYKKIVVNPSSNIADIYMGSLQNEIYGNNSFIEKNVDISFFDLMSSIISTKKRKVVVEHIKRNGWREGVLKSRLTTLPTKIASILVGSIWK</sequence>
<evidence type="ECO:0000256" key="1">
    <source>
        <dbReference type="ARBA" id="ARBA00022723"/>
    </source>
</evidence>
<evidence type="ECO:0000313" key="3">
    <source>
        <dbReference type="Proteomes" id="UP001379444"/>
    </source>
</evidence>
<name>A0ABZ2G784_9GAMM</name>
<evidence type="ECO:0008006" key="4">
    <source>
        <dbReference type="Google" id="ProtNLM"/>
    </source>
</evidence>
<dbReference type="EMBL" id="CP125967">
    <property type="protein sequence ID" value="WWO37634.1"/>
    <property type="molecule type" value="Genomic_DNA"/>
</dbReference>